<reference evidence="4" key="1">
    <citation type="journal article" date="2019" name="Int. J. Syst. Evol. Microbiol.">
        <title>The Global Catalogue of Microorganisms (GCM) 10K type strain sequencing project: providing services to taxonomists for standard genome sequencing and annotation.</title>
        <authorList>
            <consortium name="The Broad Institute Genomics Platform"/>
            <consortium name="The Broad Institute Genome Sequencing Center for Infectious Disease"/>
            <person name="Wu L."/>
            <person name="Ma J."/>
        </authorList>
    </citation>
    <scope>NUCLEOTIDE SEQUENCE [LARGE SCALE GENOMIC DNA]</scope>
    <source>
        <strain evidence="4">CCUG 59778</strain>
    </source>
</reference>
<proteinExistence type="predicted"/>
<comment type="caution">
    <text evidence="3">The sequence shown here is derived from an EMBL/GenBank/DDBJ whole genome shotgun (WGS) entry which is preliminary data.</text>
</comment>
<name>A0ABW0EVI9_9PSEU</name>
<evidence type="ECO:0000256" key="2">
    <source>
        <dbReference type="SAM" id="Phobius"/>
    </source>
</evidence>
<evidence type="ECO:0000256" key="1">
    <source>
        <dbReference type="SAM" id="MobiDB-lite"/>
    </source>
</evidence>
<protein>
    <submittedName>
        <fullName evidence="3">DUF3040 domain-containing protein</fullName>
    </submittedName>
</protein>
<feature type="transmembrane region" description="Helical" evidence="2">
    <location>
        <begin position="47"/>
        <end position="70"/>
    </location>
</feature>
<feature type="region of interest" description="Disordered" evidence="1">
    <location>
        <begin position="82"/>
        <end position="106"/>
    </location>
</feature>
<dbReference type="Proteomes" id="UP001596157">
    <property type="component" value="Unassembled WGS sequence"/>
</dbReference>
<keyword evidence="2" id="KW-0472">Membrane</keyword>
<evidence type="ECO:0000313" key="4">
    <source>
        <dbReference type="Proteomes" id="UP001596157"/>
    </source>
</evidence>
<accession>A0ABW0EVI9</accession>
<organism evidence="3 4">
    <name type="scientific">Actinokineospora guangxiensis</name>
    <dbReference type="NCBI Taxonomy" id="1490288"/>
    <lineage>
        <taxon>Bacteria</taxon>
        <taxon>Bacillati</taxon>
        <taxon>Actinomycetota</taxon>
        <taxon>Actinomycetes</taxon>
        <taxon>Pseudonocardiales</taxon>
        <taxon>Pseudonocardiaceae</taxon>
        <taxon>Actinokineospora</taxon>
    </lineage>
</organism>
<dbReference type="InterPro" id="IPR021401">
    <property type="entry name" value="DUF3040"/>
</dbReference>
<gene>
    <name evidence="3" type="ORF">ACFPM7_29565</name>
</gene>
<evidence type="ECO:0000313" key="3">
    <source>
        <dbReference type="EMBL" id="MFC5291219.1"/>
    </source>
</evidence>
<keyword evidence="2" id="KW-1133">Transmembrane helix</keyword>
<dbReference type="Pfam" id="PF11239">
    <property type="entry name" value="DUF3040"/>
    <property type="match status" value="1"/>
</dbReference>
<dbReference type="RefSeq" id="WP_378251135.1">
    <property type="nucleotide sequence ID" value="NZ_JBHSKF010000023.1"/>
</dbReference>
<keyword evidence="2" id="KW-0812">Transmembrane</keyword>
<keyword evidence="4" id="KW-1185">Reference proteome</keyword>
<feature type="compositionally biased region" description="Polar residues" evidence="1">
    <location>
        <begin position="97"/>
        <end position="106"/>
    </location>
</feature>
<sequence length="106" mass="11052">MDFRGLSRREQRQLEAIEQHLDNDAPEVVSAFRAAADPSGAPSGQGLYLLLSAFLAAAGLLTGVQGLVIVSMTLGMLSPILPDPLQPGIGHRPPPEDTSSGHVPSA</sequence>
<dbReference type="EMBL" id="JBHSKF010000023">
    <property type="protein sequence ID" value="MFC5291219.1"/>
    <property type="molecule type" value="Genomic_DNA"/>
</dbReference>